<evidence type="ECO:0000256" key="4">
    <source>
        <dbReference type="SAM" id="MobiDB-lite"/>
    </source>
</evidence>
<keyword evidence="6" id="KW-1185">Reference proteome</keyword>
<reference evidence="5" key="1">
    <citation type="submission" date="2022-08" db="EMBL/GenBank/DDBJ databases">
        <title>Novel sulfate-reducing endosymbionts in the free-living metamonad Anaeramoeba.</title>
        <authorList>
            <person name="Jerlstrom-Hultqvist J."/>
            <person name="Cepicka I."/>
            <person name="Gallot-Lavallee L."/>
            <person name="Salas-Leiva D."/>
            <person name="Curtis B.A."/>
            <person name="Zahonova K."/>
            <person name="Pipaliya S."/>
            <person name="Dacks J."/>
            <person name="Roger A.J."/>
        </authorList>
    </citation>
    <scope>NUCLEOTIDE SEQUENCE</scope>
    <source>
        <strain evidence="5">Schooner1</strain>
    </source>
</reference>
<feature type="region of interest" description="Disordered" evidence="4">
    <location>
        <begin position="587"/>
        <end position="620"/>
    </location>
</feature>
<feature type="repeat" description="ANK" evidence="3">
    <location>
        <begin position="410"/>
        <end position="445"/>
    </location>
</feature>
<dbReference type="PANTHER" id="PTHR24123">
    <property type="entry name" value="ANKYRIN REPEAT-CONTAINING"/>
    <property type="match status" value="1"/>
</dbReference>
<dbReference type="SUPFAM" id="SSF48403">
    <property type="entry name" value="Ankyrin repeat"/>
    <property type="match status" value="2"/>
</dbReference>
<accession>A0ABQ8YGJ8</accession>
<dbReference type="Gene3D" id="1.25.40.20">
    <property type="entry name" value="Ankyrin repeat-containing domain"/>
    <property type="match status" value="3"/>
</dbReference>
<name>A0ABQ8YGJ8_9EUKA</name>
<dbReference type="Pfam" id="PF00023">
    <property type="entry name" value="Ank"/>
    <property type="match status" value="1"/>
</dbReference>
<feature type="repeat" description="ANK" evidence="3">
    <location>
        <begin position="160"/>
        <end position="193"/>
    </location>
</feature>
<feature type="repeat" description="ANK" evidence="3">
    <location>
        <begin position="127"/>
        <end position="159"/>
    </location>
</feature>
<dbReference type="PROSITE" id="PS50088">
    <property type="entry name" value="ANK_REPEAT"/>
    <property type="match status" value="3"/>
</dbReference>
<dbReference type="Proteomes" id="UP001150062">
    <property type="component" value="Unassembled WGS sequence"/>
</dbReference>
<proteinExistence type="predicted"/>
<dbReference type="PROSITE" id="PS50297">
    <property type="entry name" value="ANK_REP_REGION"/>
    <property type="match status" value="3"/>
</dbReference>
<protein>
    <submittedName>
        <fullName evidence="5">Ankyrin repeat-containing protein</fullName>
    </submittedName>
</protein>
<dbReference type="InterPro" id="IPR002110">
    <property type="entry name" value="Ankyrin_rpt"/>
</dbReference>
<feature type="compositionally biased region" description="Basic residues" evidence="4">
    <location>
        <begin position="605"/>
        <end position="620"/>
    </location>
</feature>
<evidence type="ECO:0000256" key="2">
    <source>
        <dbReference type="ARBA" id="ARBA00023043"/>
    </source>
</evidence>
<dbReference type="InterPro" id="IPR051165">
    <property type="entry name" value="Multifunctional_ANK_Repeat"/>
</dbReference>
<evidence type="ECO:0000313" key="5">
    <source>
        <dbReference type="EMBL" id="KAJ6243714.1"/>
    </source>
</evidence>
<dbReference type="EMBL" id="JAOAOG010000168">
    <property type="protein sequence ID" value="KAJ6243714.1"/>
    <property type="molecule type" value="Genomic_DNA"/>
</dbReference>
<evidence type="ECO:0000256" key="3">
    <source>
        <dbReference type="PROSITE-ProRule" id="PRU00023"/>
    </source>
</evidence>
<evidence type="ECO:0000313" key="6">
    <source>
        <dbReference type="Proteomes" id="UP001150062"/>
    </source>
</evidence>
<dbReference type="Pfam" id="PF12796">
    <property type="entry name" value="Ank_2"/>
    <property type="match status" value="2"/>
</dbReference>
<dbReference type="SMART" id="SM00248">
    <property type="entry name" value="ANK"/>
    <property type="match status" value="14"/>
</dbReference>
<comment type="caution">
    <text evidence="5">The sequence shown here is derived from an EMBL/GenBank/DDBJ whole genome shotgun (WGS) entry which is preliminary data.</text>
</comment>
<keyword evidence="1" id="KW-0677">Repeat</keyword>
<evidence type="ECO:0000256" key="1">
    <source>
        <dbReference type="ARBA" id="ARBA00022737"/>
    </source>
</evidence>
<gene>
    <name evidence="5" type="ORF">M0813_22154</name>
</gene>
<dbReference type="InterPro" id="IPR036770">
    <property type="entry name" value="Ankyrin_rpt-contain_sf"/>
</dbReference>
<keyword evidence="2 3" id="KW-0040">ANK repeat</keyword>
<organism evidence="5 6">
    <name type="scientific">Anaeramoeba flamelloides</name>
    <dbReference type="NCBI Taxonomy" id="1746091"/>
    <lineage>
        <taxon>Eukaryota</taxon>
        <taxon>Metamonada</taxon>
        <taxon>Anaeramoebidae</taxon>
        <taxon>Anaeramoeba</taxon>
    </lineage>
</organism>
<sequence>MSRYYYDSKNTRYKIPPKKKHFLTKKQIEILQKGDLNEIREAFIDRKLINAKDNENKTAVHHLCMNNVSVETLDFFNENKANFNTLSPINDEEEIAPIHIFVLQKKELLLQKLLSFGIDFNRRTKESNETALHCAVKNGSFKIIGTLAKHGADPNIKNRQGETPLLFSIKHQPNERVFRYLIKKGAKVNCPDKDGRYPLFYLVKNLPKFKLFNLLEEKKALIHASHNGTRKWYTLLHSCCSGSPTIRLVKKITSYGFKPKWPDREGNTSLHWLCLSSTSAKEFQLIASYFLKLDCKINSKNDQQETCFHCLCMNQQPLECYQFLKRKGADVKMKKRHSVSSLHLICRFNPRIEIIQWLLENGLQLETHSFTYPKNSLLHEYCSNELNKAEIPFLQFLLDLGFDINKQNYYGNTPLHCLLTNNPNLDASVLEFMISQGANVNLVNNRKENILHLLFLHTEFIFNEQTIDLLLKYKINLNQQDKRDRSCLHFICATPKPNIGLMRKFLSHNANPTLCTKKKFNALTLHLKYCTTYNMEIIKLMISHSSNSSIINTSTFPVLLFFTNLVLREIARIKKLEYLNPKQKQKKNNDLFVPTKNLKKEWKKESRKYRKKKKKKKKLK</sequence>